<organism evidence="2 3">
    <name type="scientific">Candidatus Brocadia sapporoensis</name>
    <dbReference type="NCBI Taxonomy" id="392547"/>
    <lineage>
        <taxon>Bacteria</taxon>
        <taxon>Pseudomonadati</taxon>
        <taxon>Planctomycetota</taxon>
        <taxon>Candidatus Brocadiia</taxon>
        <taxon>Candidatus Brocadiales</taxon>
        <taxon>Candidatus Brocadiaceae</taxon>
        <taxon>Candidatus Brocadia</taxon>
    </lineage>
</organism>
<dbReference type="SUPFAM" id="SSF51445">
    <property type="entry name" value="(Trans)glycosidases"/>
    <property type="match status" value="1"/>
</dbReference>
<dbReference type="EMBL" id="MJUW02000086">
    <property type="protein sequence ID" value="OQD45478.1"/>
    <property type="molecule type" value="Genomic_DNA"/>
</dbReference>
<evidence type="ECO:0000313" key="3">
    <source>
        <dbReference type="Proteomes" id="UP000242219"/>
    </source>
</evidence>
<dbReference type="Proteomes" id="UP000242219">
    <property type="component" value="Unassembled WGS sequence"/>
</dbReference>
<protein>
    <submittedName>
        <fullName evidence="2">Uncharacterized protein</fullName>
    </submittedName>
</protein>
<evidence type="ECO:0000313" key="2">
    <source>
        <dbReference type="EMBL" id="OQD45478.1"/>
    </source>
</evidence>
<evidence type="ECO:0000256" key="1">
    <source>
        <dbReference type="SAM" id="MobiDB-lite"/>
    </source>
</evidence>
<gene>
    <name evidence="2" type="ORF">BIY37_08090</name>
</gene>
<sequence length="542" mass="61773">MGDIEMKKKLIFGHGFVLTLFIAVCTSFMDLKEINGCGLSDKKSNDESLPLDSIQPDGRDKFNSNTAKGIGRQGRWFTYDGQPTYLVGFDSQELACDPTIDYVAALDQFVKYRINKVRIWTYCWFGTTSFKALTPWVREQTGLFNLDQWNPEFWERTKDFLISARDRKITVEITVFAPYPGWAAWWRDDGVPDTDLFKIAWNKKNNVNGVFSSNARGLFQSEFFNLNHPEVSHSGRRLRDYQQDLVDKVISEFGAFENVYIEVCNEFGTYDLDVDTWHPWQLEWARRINETASNMVAVHAGWDKEGPFRPKHYWDSKFVDIMNFRLRGSPQEVSDALHYSQLKGKILSVNETPGFPENKEDFHNDLDRHTRFAWAIFMAGGHVGFYEDNSSRIGSQGWVNGAQRLKALREIAEKVSFWKLSPVNKKGVEYDRLIKKGPTGAGHQLLANPGSEYVAYFWGSQSANAVRIRLPAGAYSYKWYDVRDASLIKDGKVVRSTPGVVKIASPAITAWNPDSGLALIVKASKGKETAIWKQSHAQIASQ</sequence>
<accession>A0A1V6LZ91</accession>
<reference evidence="2 3" key="1">
    <citation type="journal article" date="2016" name="Genome Announc.">
        <title>Draft Genome Sequence of the Anaerobic Ammonium-Oxidizing Bacterium 'Candidatus Brocadia sp. 40'.</title>
        <authorList>
            <person name="Ali M."/>
            <person name="Haroon M.F."/>
            <person name="Narita Y."/>
            <person name="Zhang L."/>
            <person name="Rangel Shaw D."/>
            <person name="Okabe S."/>
            <person name="Saikaly P.E."/>
        </authorList>
    </citation>
    <scope>NUCLEOTIDE SEQUENCE [LARGE SCALE GENOMIC DNA]</scope>
    <source>
        <strain evidence="2 3">40</strain>
    </source>
</reference>
<comment type="caution">
    <text evidence="2">The sequence shown here is derived from an EMBL/GenBank/DDBJ whole genome shotgun (WGS) entry which is preliminary data.</text>
</comment>
<proteinExistence type="predicted"/>
<dbReference type="Gene3D" id="3.20.20.80">
    <property type="entry name" value="Glycosidases"/>
    <property type="match status" value="1"/>
</dbReference>
<name>A0A1V6LZ91_9BACT</name>
<keyword evidence="3" id="KW-1185">Reference proteome</keyword>
<dbReference type="AlphaFoldDB" id="A0A1V6LZ91"/>
<feature type="region of interest" description="Disordered" evidence="1">
    <location>
        <begin position="41"/>
        <end position="66"/>
    </location>
</feature>
<dbReference type="InterPro" id="IPR017853">
    <property type="entry name" value="GH"/>
</dbReference>